<reference evidence="2 3" key="1">
    <citation type="journal article" date="2015" name="Biotechnol. Biofuels">
        <title>Enhanced degradation of softwood versus hardwood by the white-rot fungus Pycnoporus coccineus.</title>
        <authorList>
            <person name="Couturier M."/>
            <person name="Navarro D."/>
            <person name="Chevret D."/>
            <person name="Henrissat B."/>
            <person name="Piumi F."/>
            <person name="Ruiz-Duenas F.J."/>
            <person name="Martinez A.T."/>
            <person name="Grigoriev I.V."/>
            <person name="Riley R."/>
            <person name="Lipzen A."/>
            <person name="Berrin J.G."/>
            <person name="Master E.R."/>
            <person name="Rosso M.N."/>
        </authorList>
    </citation>
    <scope>NUCLEOTIDE SEQUENCE [LARGE SCALE GENOMIC DNA]</scope>
    <source>
        <strain evidence="2 3">BRFM310</strain>
    </source>
</reference>
<gene>
    <name evidence="2" type="ORF">PYCCODRAFT_1472878</name>
</gene>
<sequence length="359" mass="40980">MVRIVDPLCDSRRLLQNTDLLDHSSCLVRLLENKAICSNDRRALKEIAEFVFSMMAELYDVQAFLQRGDFHLRNHPLFSYTVSKWGKLGEKRTSTDPWYEPLAPFITEWPTVYNKHVDDLHIVISNHIRWTRSRELERERENKALANPNAKRPRRAKVETSGGRPVVPITPENAGTKPELLMLMRNADEFISVSKSLGPKNAQALAFQTFVLNKIMKDLHGPIYASPSGRSLRKGLLGFLTHYRAAEANNIFTKEQLADGRIGRQFANWDLFAAEVYEAEGVWHGKPLNVQLGANEDLLSMQKRQQEHVKTMNAIVKKLLSTPALQHDPLAAQQSEDVDHEGLELSELVREPLQRFLDV</sequence>
<keyword evidence="3" id="KW-1185">Reference proteome</keyword>
<dbReference type="AlphaFoldDB" id="A0A1Y2I6Y0"/>
<dbReference type="Proteomes" id="UP000193067">
    <property type="component" value="Unassembled WGS sequence"/>
</dbReference>
<name>A0A1Y2I6Y0_TRAC3</name>
<evidence type="ECO:0000256" key="1">
    <source>
        <dbReference type="SAM" id="MobiDB-lite"/>
    </source>
</evidence>
<accession>A0A1Y2I6Y0</accession>
<feature type="non-terminal residue" evidence="2">
    <location>
        <position position="359"/>
    </location>
</feature>
<dbReference type="OrthoDB" id="2758098at2759"/>
<organism evidence="2 3">
    <name type="scientific">Trametes coccinea (strain BRFM310)</name>
    <name type="common">Pycnoporus coccineus</name>
    <dbReference type="NCBI Taxonomy" id="1353009"/>
    <lineage>
        <taxon>Eukaryota</taxon>
        <taxon>Fungi</taxon>
        <taxon>Dikarya</taxon>
        <taxon>Basidiomycota</taxon>
        <taxon>Agaricomycotina</taxon>
        <taxon>Agaricomycetes</taxon>
        <taxon>Polyporales</taxon>
        <taxon>Polyporaceae</taxon>
        <taxon>Trametes</taxon>
    </lineage>
</organism>
<feature type="region of interest" description="Disordered" evidence="1">
    <location>
        <begin position="141"/>
        <end position="171"/>
    </location>
</feature>
<dbReference type="EMBL" id="KZ084290">
    <property type="protein sequence ID" value="OSC96130.1"/>
    <property type="molecule type" value="Genomic_DNA"/>
</dbReference>
<evidence type="ECO:0000313" key="2">
    <source>
        <dbReference type="EMBL" id="OSC96130.1"/>
    </source>
</evidence>
<protein>
    <submittedName>
        <fullName evidence="2">Uncharacterized protein</fullName>
    </submittedName>
</protein>
<evidence type="ECO:0000313" key="3">
    <source>
        <dbReference type="Proteomes" id="UP000193067"/>
    </source>
</evidence>
<proteinExistence type="predicted"/>